<proteinExistence type="predicted"/>
<evidence type="ECO:0000313" key="2">
    <source>
        <dbReference type="Proteomes" id="UP001198200"/>
    </source>
</evidence>
<evidence type="ECO:0000313" key="1">
    <source>
        <dbReference type="EMBL" id="MCC2220933.1"/>
    </source>
</evidence>
<accession>A0AAE3E3E7</accession>
<dbReference type="RefSeq" id="WP_227101808.1">
    <property type="nucleotide sequence ID" value="NZ_JAJEQN010000008.1"/>
</dbReference>
<keyword evidence="2" id="KW-1185">Reference proteome</keyword>
<dbReference type="AlphaFoldDB" id="A0AAE3E3E7"/>
<name>A0AAE3E3E7_9FIRM</name>
<reference evidence="1 2" key="1">
    <citation type="submission" date="2021-10" db="EMBL/GenBank/DDBJ databases">
        <title>Anaerobic single-cell dispensing facilitates the cultivation of human gut bacteria.</title>
        <authorList>
            <person name="Afrizal A."/>
        </authorList>
    </citation>
    <scope>NUCLEOTIDE SEQUENCE [LARGE SCALE GENOMIC DNA]</scope>
    <source>
        <strain evidence="1 2">CLA-AA-H224</strain>
    </source>
</reference>
<dbReference type="Proteomes" id="UP001198200">
    <property type="component" value="Unassembled WGS sequence"/>
</dbReference>
<dbReference type="EMBL" id="JAJEQN010000008">
    <property type="protein sequence ID" value="MCC2220933.1"/>
    <property type="molecule type" value="Genomic_DNA"/>
</dbReference>
<protein>
    <submittedName>
        <fullName evidence="1">Uncharacterized protein</fullName>
    </submittedName>
</protein>
<organism evidence="1 2">
    <name type="scientific">Anthropogastromicrobium aceti</name>
    <dbReference type="NCBI Taxonomy" id="2981768"/>
    <lineage>
        <taxon>Bacteria</taxon>
        <taxon>Bacillati</taxon>
        <taxon>Bacillota</taxon>
        <taxon>Clostridia</taxon>
        <taxon>Lachnospirales</taxon>
        <taxon>Lachnospiraceae</taxon>
        <taxon>Anthropogastromicrobium</taxon>
    </lineage>
</organism>
<comment type="caution">
    <text evidence="1">The sequence shown here is derived from an EMBL/GenBank/DDBJ whole genome shotgun (WGS) entry which is preliminary data.</text>
</comment>
<gene>
    <name evidence="1" type="ORF">LKD48_04625</name>
</gene>
<sequence>MINFEEELAKFKPSLEVDETEKAILNDKMVDITDILQELMNEIKK</sequence>